<dbReference type="GO" id="GO:0005886">
    <property type="term" value="C:plasma membrane"/>
    <property type="evidence" value="ECO:0007669"/>
    <property type="project" value="UniProtKB-SubCell"/>
</dbReference>
<evidence type="ECO:0000313" key="8">
    <source>
        <dbReference type="EMBL" id="GGW36221.1"/>
    </source>
</evidence>
<dbReference type="HAMAP" id="MF_00479">
    <property type="entry name" value="RsxG_RnfG"/>
    <property type="match status" value="1"/>
</dbReference>
<keyword evidence="2 6" id="KW-0597">Phosphoprotein</keyword>
<accession>A0A8H9M0Z1</accession>
<keyword evidence="6" id="KW-1003">Cell membrane</keyword>
<dbReference type="PIRSF" id="PIRSF006091">
    <property type="entry name" value="E_trnsport_RnfG"/>
    <property type="match status" value="1"/>
</dbReference>
<comment type="cofactor">
    <cofactor evidence="6">
        <name>FMN</name>
        <dbReference type="ChEBI" id="CHEBI:58210"/>
    </cofactor>
</comment>
<keyword evidence="3 6" id="KW-0285">Flavoprotein</keyword>
<keyword evidence="6" id="KW-1278">Translocase</keyword>
<keyword evidence="6" id="KW-0472">Membrane</keyword>
<keyword evidence="9" id="KW-1185">Reference proteome</keyword>
<proteinExistence type="inferred from homology"/>
<keyword evidence="6" id="KW-1133">Transmembrane helix</keyword>
<dbReference type="GO" id="GO:0009055">
    <property type="term" value="F:electron transfer activity"/>
    <property type="evidence" value="ECO:0007669"/>
    <property type="project" value="InterPro"/>
</dbReference>
<evidence type="ECO:0000256" key="3">
    <source>
        <dbReference type="ARBA" id="ARBA00022630"/>
    </source>
</evidence>
<evidence type="ECO:0000256" key="6">
    <source>
        <dbReference type="HAMAP-Rule" id="MF_00479"/>
    </source>
</evidence>
<sequence>MTLYQSMWRGALALGTFALVTAGSVALTRALTAERIEQHQLAYQYRQLQAVLPASLVTDSQASLLEDTFELPEPERLGHRAPTHGWYVHHADEAAVVLPVITHQGYSGAIHLLVGIDHEGRISGVRVTRHQETPGLGDAIERQRSDWITRFDGLTRHSLPPESWAVRQQGGAFDGFTGATITPSAVINAVHDALRYAHEVRLPITIEEPET</sequence>
<dbReference type="PANTHER" id="PTHR36118:SF1">
    <property type="entry name" value="ION-TRANSLOCATING OXIDOREDUCTASE COMPLEX SUBUNIT G"/>
    <property type="match status" value="1"/>
</dbReference>
<comment type="similarity">
    <text evidence="6">Belongs to the RnfG family.</text>
</comment>
<dbReference type="GO" id="GO:0022900">
    <property type="term" value="P:electron transport chain"/>
    <property type="evidence" value="ECO:0007669"/>
    <property type="project" value="UniProtKB-UniRule"/>
</dbReference>
<evidence type="ECO:0000313" key="9">
    <source>
        <dbReference type="Proteomes" id="UP000623776"/>
    </source>
</evidence>
<comment type="function">
    <text evidence="6">Part of a membrane-bound complex that couples electron transfer with translocation of ions across the membrane.</text>
</comment>
<keyword evidence="5 6" id="KW-0249">Electron transport</keyword>
<evidence type="ECO:0000256" key="4">
    <source>
        <dbReference type="ARBA" id="ARBA00022643"/>
    </source>
</evidence>
<dbReference type="Pfam" id="PF04205">
    <property type="entry name" value="FMN_bind"/>
    <property type="match status" value="1"/>
</dbReference>
<dbReference type="AlphaFoldDB" id="A0A8H9M0Z1"/>
<evidence type="ECO:0000256" key="5">
    <source>
        <dbReference type="ARBA" id="ARBA00022982"/>
    </source>
</evidence>
<evidence type="ECO:0000256" key="1">
    <source>
        <dbReference type="ARBA" id="ARBA00022448"/>
    </source>
</evidence>
<keyword evidence="4 6" id="KW-0288">FMN</keyword>
<dbReference type="Proteomes" id="UP000623776">
    <property type="component" value="Unassembled WGS sequence"/>
</dbReference>
<comment type="caution">
    <text evidence="8">The sequence shown here is derived from an EMBL/GenBank/DDBJ whole genome shotgun (WGS) entry which is preliminary data.</text>
</comment>
<evidence type="ECO:0000256" key="2">
    <source>
        <dbReference type="ARBA" id="ARBA00022553"/>
    </source>
</evidence>
<dbReference type="GO" id="GO:0010181">
    <property type="term" value="F:FMN binding"/>
    <property type="evidence" value="ECO:0007669"/>
    <property type="project" value="InterPro"/>
</dbReference>
<feature type="domain" description="FMN-binding" evidence="7">
    <location>
        <begin position="105"/>
        <end position="197"/>
    </location>
</feature>
<protein>
    <recommendedName>
        <fullName evidence="6">Ion-translocating oxidoreductase complex subunit G</fullName>
        <ecNumber evidence="6">7.-.-.-</ecNumber>
    </recommendedName>
    <alternativeName>
        <fullName evidence="6">Rnf electron transport complex subunit G</fullName>
    </alternativeName>
</protein>
<organism evidence="8 9">
    <name type="scientific">Vreelandella hamiltonii</name>
    <dbReference type="NCBI Taxonomy" id="502829"/>
    <lineage>
        <taxon>Bacteria</taxon>
        <taxon>Pseudomonadati</taxon>
        <taxon>Pseudomonadota</taxon>
        <taxon>Gammaproteobacteria</taxon>
        <taxon>Oceanospirillales</taxon>
        <taxon>Halomonadaceae</taxon>
        <taxon>Vreelandella</taxon>
    </lineage>
</organism>
<comment type="subunit">
    <text evidence="6">The complex is composed of six subunits: RnfA, RnfB, RnfC, RnfD, RnfE and RnfG.</text>
</comment>
<reference evidence="9" key="1">
    <citation type="journal article" date="2019" name="Int. J. Syst. Evol. Microbiol.">
        <title>The Global Catalogue of Microorganisms (GCM) 10K type strain sequencing project: providing services to taxonomists for standard genome sequencing and annotation.</title>
        <authorList>
            <consortium name="The Broad Institute Genomics Platform"/>
            <consortium name="The Broad Institute Genome Sequencing Center for Infectious Disease"/>
            <person name="Wu L."/>
            <person name="Ma J."/>
        </authorList>
    </citation>
    <scope>NUCLEOTIDE SEQUENCE [LARGE SCALE GENOMIC DNA]</scope>
    <source>
        <strain evidence="9">KCTC 22154</strain>
    </source>
</reference>
<dbReference type="EMBL" id="BMXN01000022">
    <property type="protein sequence ID" value="GGW36221.1"/>
    <property type="molecule type" value="Genomic_DNA"/>
</dbReference>
<dbReference type="EC" id="7.-.-.-" evidence="6"/>
<keyword evidence="6" id="KW-0812">Transmembrane</keyword>
<feature type="modified residue" description="FMN phosphoryl threonine" evidence="6">
    <location>
        <position position="180"/>
    </location>
</feature>
<keyword evidence="1 6" id="KW-0813">Transport</keyword>
<name>A0A8H9M0Z1_9GAMM</name>
<dbReference type="InterPro" id="IPR007329">
    <property type="entry name" value="FMN-bd"/>
</dbReference>
<dbReference type="InterPro" id="IPR010209">
    <property type="entry name" value="Ion_transpt_RnfG/RsxG"/>
</dbReference>
<dbReference type="SMART" id="SM00900">
    <property type="entry name" value="FMN_bind"/>
    <property type="match status" value="1"/>
</dbReference>
<evidence type="ECO:0000259" key="7">
    <source>
        <dbReference type="SMART" id="SM00900"/>
    </source>
</evidence>
<dbReference type="RefSeq" id="WP_189464018.1">
    <property type="nucleotide sequence ID" value="NZ_BMXN01000022.1"/>
</dbReference>
<gene>
    <name evidence="6" type="primary">rnfG</name>
    <name evidence="8" type="ORF">GCM10007157_29530</name>
</gene>
<dbReference type="PANTHER" id="PTHR36118">
    <property type="entry name" value="ION-TRANSLOCATING OXIDOREDUCTASE COMPLEX SUBUNIT G"/>
    <property type="match status" value="1"/>
</dbReference>
<keyword evidence="6" id="KW-0997">Cell inner membrane</keyword>
<comment type="subcellular location">
    <subcellularLocation>
        <location evidence="6">Cell inner membrane</location>
        <topology evidence="6">Single-pass membrane protein</topology>
    </subcellularLocation>
</comment>
<dbReference type="NCBIfam" id="TIGR01947">
    <property type="entry name" value="rnfG"/>
    <property type="match status" value="1"/>
</dbReference>